<feature type="transmembrane region" description="Helical" evidence="13">
    <location>
        <begin position="544"/>
        <end position="565"/>
    </location>
</feature>
<evidence type="ECO:0000256" key="10">
    <source>
        <dbReference type="ARBA" id="ARBA00023303"/>
    </source>
</evidence>
<keyword evidence="15" id="KW-1185">Reference proteome</keyword>
<gene>
    <name evidence="14" type="primary">putative AGAP000074-PA</name>
    <name evidence="14" type="ORF">CLUMA_CG013262</name>
</gene>
<keyword evidence="7 13" id="KW-1133">Transmembrane helix</keyword>
<evidence type="ECO:0000256" key="8">
    <source>
        <dbReference type="ARBA" id="ARBA00023065"/>
    </source>
</evidence>
<keyword evidence="3" id="KW-0813">Transport</keyword>
<feature type="transmembrane region" description="Helical" evidence="13">
    <location>
        <begin position="329"/>
        <end position="351"/>
    </location>
</feature>
<feature type="transmembrane region" description="Helical" evidence="13">
    <location>
        <begin position="580"/>
        <end position="598"/>
    </location>
</feature>
<dbReference type="GO" id="GO:0015252">
    <property type="term" value="F:proton channel activity"/>
    <property type="evidence" value="ECO:0007669"/>
    <property type="project" value="InterPro"/>
</dbReference>
<dbReference type="Proteomes" id="UP000183832">
    <property type="component" value="Unassembled WGS sequence"/>
</dbReference>
<dbReference type="GO" id="GO:0005886">
    <property type="term" value="C:plasma membrane"/>
    <property type="evidence" value="ECO:0007669"/>
    <property type="project" value="UniProtKB-SubCell"/>
</dbReference>
<sequence>MNNATGSSKNIEAPENSTANEIPNGTGPKMTLQLVLPNSSEDPYGLENGVHRRSRPVSRTGSVLESKSPGFINTRLVNYNRGVSYQPSVATSKFQSEPENIPPPSSQEEKSKMTKRYFATITAVSYAIFLVIFGTIVFVGNAVAESTLNFSVPIPEIFSIFMLTVGFCYFIFLYIDIRLHIKKAKHALKVKENRIKMFEEQLARTEAHLQNSLEFSQTNINNNNNNIHLQIPLPDLSASNIQPISHRYCFVTGRHGEVLYLKMGAAWFCFGLLIHSALTLSYQIIYFTQDDACRNIPQLIVEIMFPLYSLFILFFIFKYCNIIINSYRGLARIMFMHAIGTSLAFWMFTIVRETQDAINLKRIADAESKEIIFQHNFNKMYLNSSNYEIEATMGFDPMTSERITKITNMNAVECPGPEDLNTIYRNFAPYLYPFIIEFCILIVGIFYMIWANINHCPKKLSASGHDHGGHGSDSHNHNNAADSNQFTSLGSIPEEGDGTANGGVIHRPPPSETSDHCRNLMEHDNQYKTNVVVYADCHAASRGLFGGMILMIMTIVFIILLHIAANEPDYIETGVIVDRVFELTVLLILIVAVIVAYFQTSKLDINLHPISKLDDVLLFIAIPAFFSETIFSLVAAINFGRILNISIIIAQIVQVLIQTPWIIDALRRCSNTIELRKKKPGRELVTFMTIANVSLWIYYTFSVRNTDIDDERYEFFGYVLWSILNHVSLPLIMFYRFHASVCLVDIWKHSYEPGEFAH</sequence>
<evidence type="ECO:0000256" key="7">
    <source>
        <dbReference type="ARBA" id="ARBA00022989"/>
    </source>
</evidence>
<keyword evidence="5 13" id="KW-0812">Transmembrane</keyword>
<keyword evidence="10" id="KW-0407">Ion channel</keyword>
<feature type="transmembrane region" description="Helical" evidence="13">
    <location>
        <begin position="299"/>
        <end position="317"/>
    </location>
</feature>
<feature type="transmembrane region" description="Helical" evidence="13">
    <location>
        <begin position="684"/>
        <end position="703"/>
    </location>
</feature>
<protein>
    <submittedName>
        <fullName evidence="14">CLUMA_CG013262, isoform A</fullName>
    </submittedName>
</protein>
<feature type="transmembrane region" description="Helical" evidence="13">
    <location>
        <begin position="618"/>
        <end position="637"/>
    </location>
</feature>
<evidence type="ECO:0000256" key="13">
    <source>
        <dbReference type="SAM" id="Phobius"/>
    </source>
</evidence>
<dbReference type="PANTHER" id="PTHR21522:SF58">
    <property type="entry name" value="AGAP000074-PA"/>
    <property type="match status" value="1"/>
</dbReference>
<feature type="transmembrane region" description="Helical" evidence="13">
    <location>
        <begin position="157"/>
        <end position="175"/>
    </location>
</feature>
<reference evidence="14 15" key="1">
    <citation type="submission" date="2015-04" db="EMBL/GenBank/DDBJ databases">
        <authorList>
            <person name="Syromyatnikov M.Y."/>
            <person name="Popov V.N."/>
        </authorList>
    </citation>
    <scope>NUCLEOTIDE SEQUENCE [LARGE SCALE GENOMIC DNA]</scope>
</reference>
<evidence type="ECO:0000256" key="5">
    <source>
        <dbReference type="ARBA" id="ARBA00022692"/>
    </source>
</evidence>
<feature type="compositionally biased region" description="Polar residues" evidence="12">
    <location>
        <begin position="1"/>
        <end position="23"/>
    </location>
</feature>
<feature type="transmembrane region" description="Helical" evidence="13">
    <location>
        <begin position="643"/>
        <end position="663"/>
    </location>
</feature>
<feature type="region of interest" description="Disordered" evidence="12">
    <location>
        <begin position="462"/>
        <end position="492"/>
    </location>
</feature>
<evidence type="ECO:0000256" key="2">
    <source>
        <dbReference type="ARBA" id="ARBA00006513"/>
    </source>
</evidence>
<keyword evidence="11" id="KW-0175">Coiled coil</keyword>
<dbReference type="EMBL" id="CVRI01000054">
    <property type="protein sequence ID" value="CRK99967.1"/>
    <property type="molecule type" value="Genomic_DNA"/>
</dbReference>
<feature type="transmembrane region" description="Helical" evidence="13">
    <location>
        <begin position="117"/>
        <end position="137"/>
    </location>
</feature>
<feature type="transmembrane region" description="Helical" evidence="13">
    <location>
        <begin position="430"/>
        <end position="450"/>
    </location>
</feature>
<evidence type="ECO:0000313" key="15">
    <source>
        <dbReference type="Proteomes" id="UP000183832"/>
    </source>
</evidence>
<feature type="region of interest" description="Disordered" evidence="12">
    <location>
        <begin position="90"/>
        <end position="109"/>
    </location>
</feature>
<evidence type="ECO:0000256" key="1">
    <source>
        <dbReference type="ARBA" id="ARBA00004651"/>
    </source>
</evidence>
<feature type="transmembrane region" description="Helical" evidence="13">
    <location>
        <begin position="264"/>
        <end position="287"/>
    </location>
</feature>
<feature type="transmembrane region" description="Helical" evidence="13">
    <location>
        <begin position="715"/>
        <end position="735"/>
    </location>
</feature>
<evidence type="ECO:0000256" key="3">
    <source>
        <dbReference type="ARBA" id="ARBA00022448"/>
    </source>
</evidence>
<keyword evidence="9 13" id="KW-0472">Membrane</keyword>
<comment type="subcellular location">
    <subcellularLocation>
        <location evidence="1">Cell membrane</location>
        <topology evidence="1">Multi-pass membrane protein</topology>
    </subcellularLocation>
</comment>
<feature type="compositionally biased region" description="Basic and acidic residues" evidence="12">
    <location>
        <begin position="464"/>
        <end position="476"/>
    </location>
</feature>
<dbReference type="OrthoDB" id="6429739at2759"/>
<dbReference type="InterPro" id="IPR004878">
    <property type="entry name" value="Otopetrin"/>
</dbReference>
<evidence type="ECO:0000256" key="6">
    <source>
        <dbReference type="ARBA" id="ARBA00022781"/>
    </source>
</evidence>
<dbReference type="PANTHER" id="PTHR21522">
    <property type="entry name" value="PROTON CHANNEL OTOP"/>
    <property type="match status" value="1"/>
</dbReference>
<feature type="coiled-coil region" evidence="11">
    <location>
        <begin position="181"/>
        <end position="208"/>
    </location>
</feature>
<evidence type="ECO:0000256" key="12">
    <source>
        <dbReference type="SAM" id="MobiDB-lite"/>
    </source>
</evidence>
<evidence type="ECO:0000313" key="14">
    <source>
        <dbReference type="EMBL" id="CRK99967.1"/>
    </source>
</evidence>
<evidence type="ECO:0000256" key="11">
    <source>
        <dbReference type="SAM" id="Coils"/>
    </source>
</evidence>
<comment type="similarity">
    <text evidence="2">Belongs to the otopetrin family.</text>
</comment>
<keyword evidence="6" id="KW-0375">Hydrogen ion transport</keyword>
<dbReference type="AlphaFoldDB" id="A0A1J1II76"/>
<proteinExistence type="inferred from homology"/>
<name>A0A1J1II76_9DIPT</name>
<dbReference type="Pfam" id="PF03189">
    <property type="entry name" value="Otopetrin"/>
    <property type="match status" value="1"/>
</dbReference>
<keyword evidence="8" id="KW-0406">Ion transport</keyword>
<feature type="region of interest" description="Disordered" evidence="12">
    <location>
        <begin position="1"/>
        <end position="63"/>
    </location>
</feature>
<organism evidence="14 15">
    <name type="scientific">Clunio marinus</name>
    <dbReference type="NCBI Taxonomy" id="568069"/>
    <lineage>
        <taxon>Eukaryota</taxon>
        <taxon>Metazoa</taxon>
        <taxon>Ecdysozoa</taxon>
        <taxon>Arthropoda</taxon>
        <taxon>Hexapoda</taxon>
        <taxon>Insecta</taxon>
        <taxon>Pterygota</taxon>
        <taxon>Neoptera</taxon>
        <taxon>Endopterygota</taxon>
        <taxon>Diptera</taxon>
        <taxon>Nematocera</taxon>
        <taxon>Chironomoidea</taxon>
        <taxon>Chironomidae</taxon>
        <taxon>Clunio</taxon>
    </lineage>
</organism>
<accession>A0A1J1II76</accession>
<evidence type="ECO:0000256" key="4">
    <source>
        <dbReference type="ARBA" id="ARBA00022475"/>
    </source>
</evidence>
<evidence type="ECO:0000256" key="9">
    <source>
        <dbReference type="ARBA" id="ARBA00023136"/>
    </source>
</evidence>
<keyword evidence="4" id="KW-1003">Cell membrane</keyword>